<dbReference type="Proteomes" id="UP000263185">
    <property type="component" value="Segment"/>
</dbReference>
<gene>
    <name evidence="1" type="primary">41</name>
    <name evidence="1" type="ORF">SEA_CANE17_41</name>
</gene>
<sequence>MAYYRLPADADPETRMVPGPVYYKINKTPASYRDDYNLFYMDLGRLDGYKNPSAWLGFDTRAEAVEYAESRGWIKVDSWKQARELAKPHLEERARLREERARERDRQTFTNPAAVGIAVSDLVAGGPGIRVWVGADGQMRMIKEKS</sequence>
<evidence type="ECO:0000313" key="1">
    <source>
        <dbReference type="EMBL" id="AXQ51655.1"/>
    </source>
</evidence>
<organism evidence="1 2">
    <name type="scientific">Mycobacterium phage Cane17</name>
    <dbReference type="NCBI Taxonomy" id="2301548"/>
    <lineage>
        <taxon>Viruses</taxon>
        <taxon>Duplodnaviria</taxon>
        <taxon>Heunggongvirae</taxon>
        <taxon>Uroviricota</taxon>
        <taxon>Caudoviricetes</taxon>
        <taxon>Ceeclamvirinae</taxon>
        <taxon>Bixzunavirus</taxon>
        <taxon>Bixzunavirus cane17</taxon>
    </lineage>
</organism>
<proteinExistence type="predicted"/>
<reference evidence="1 2" key="1">
    <citation type="submission" date="2018-07" db="EMBL/GenBank/DDBJ databases">
        <authorList>
            <person name="Fast K.M."/>
            <person name="Castleberry S."/>
            <person name="Jones I.K."/>
            <person name="Larrimore J.D."/>
            <person name="Long C.A."/>
            <person name="Pritchett N.C."/>
            <person name="Keener T."/>
            <person name="Sandel M.W."/>
            <person name="Bollivar D.W."/>
            <person name="Garlena R.A."/>
            <person name="Russell D.A."/>
            <person name="Pope W.H."/>
            <person name="Jacobs-Sera D."/>
            <person name="Hatfull G.F."/>
        </authorList>
    </citation>
    <scope>NUCLEOTIDE SEQUENCE [LARGE SCALE GENOMIC DNA]</scope>
</reference>
<dbReference type="GeneID" id="64764009"/>
<evidence type="ECO:0000313" key="2">
    <source>
        <dbReference type="Proteomes" id="UP000263185"/>
    </source>
</evidence>
<dbReference type="EMBL" id="MH697579">
    <property type="protein sequence ID" value="AXQ51655.1"/>
    <property type="molecule type" value="Genomic_DNA"/>
</dbReference>
<protein>
    <submittedName>
        <fullName evidence="1">Uncharacterized protein</fullName>
    </submittedName>
</protein>
<dbReference type="KEGG" id="vg:64764009"/>
<accession>A0A346N8M0</accession>
<name>A0A346N8M0_9CAUD</name>
<keyword evidence="2" id="KW-1185">Reference proteome</keyword>
<dbReference type="RefSeq" id="YP_010057226.1">
    <property type="nucleotide sequence ID" value="NC_054716.1"/>
</dbReference>